<evidence type="ECO:0000259" key="4">
    <source>
        <dbReference type="Pfam" id="PF07992"/>
    </source>
</evidence>
<comment type="caution">
    <text evidence="5">The sequence shown here is derived from an EMBL/GenBank/DDBJ whole genome shotgun (WGS) entry which is preliminary data.</text>
</comment>
<gene>
    <name evidence="5" type="ORF">NVV95_13320</name>
</gene>
<keyword evidence="6" id="KW-1185">Reference proteome</keyword>
<proteinExistence type="predicted"/>
<dbReference type="InterPro" id="IPR023753">
    <property type="entry name" value="FAD/NAD-binding_dom"/>
</dbReference>
<sequence length="317" mass="33248">MDETQFDVIVVGGGAAGLNAALVLARSRRRVVVVDAGEPRNRFTSHMHGFLSRDGFDPAELLRIGREEVRGYGAVVVDGRAVGATGSVGAFEVTVQALGGGAPRVLRGRRLVIATGLRDELPPIEGVQEQWGRGAVACPYCDGWEARDSRVVVIAASARSAHQAELMRQLSDDVTIVGRVTAELETETLRGLAARGIRVGDQDVVRVERVDPARERPLRLTLEDGSTLEADAVFTGGALVPNDELLRQLGADTVAGPMGEWTASDPTGLSSVPGVWVAGNSANAGALVIVAAASGLTAATVINYDLVQEDIALTLGR</sequence>
<reference evidence="5" key="1">
    <citation type="submission" date="2022-08" db="EMBL/GenBank/DDBJ databases">
        <authorList>
            <person name="Deng Y."/>
            <person name="Han X.-F."/>
            <person name="Zhang Y.-Q."/>
        </authorList>
    </citation>
    <scope>NUCLEOTIDE SEQUENCE</scope>
    <source>
        <strain evidence="5">CPCC 205716</strain>
    </source>
</reference>
<dbReference type="EMBL" id="JANTEZ010000005">
    <property type="protein sequence ID" value="MCS5715525.1"/>
    <property type="molecule type" value="Genomic_DNA"/>
</dbReference>
<evidence type="ECO:0000256" key="2">
    <source>
        <dbReference type="ARBA" id="ARBA00023002"/>
    </source>
</evidence>
<dbReference type="RefSeq" id="WP_259487040.1">
    <property type="nucleotide sequence ID" value="NZ_JANTEZ010000005.1"/>
</dbReference>
<evidence type="ECO:0000256" key="3">
    <source>
        <dbReference type="ARBA" id="ARBA00048132"/>
    </source>
</evidence>
<dbReference type="Pfam" id="PF07992">
    <property type="entry name" value="Pyr_redox_2"/>
    <property type="match status" value="1"/>
</dbReference>
<accession>A0ABT2GH29</accession>
<comment type="catalytic activity">
    <reaction evidence="3">
        <text>[thioredoxin]-dithiol + NADP(+) = [thioredoxin]-disulfide + NADPH + H(+)</text>
        <dbReference type="Rhea" id="RHEA:20345"/>
        <dbReference type="Rhea" id="RHEA-COMP:10698"/>
        <dbReference type="Rhea" id="RHEA-COMP:10700"/>
        <dbReference type="ChEBI" id="CHEBI:15378"/>
        <dbReference type="ChEBI" id="CHEBI:29950"/>
        <dbReference type="ChEBI" id="CHEBI:50058"/>
        <dbReference type="ChEBI" id="CHEBI:57783"/>
        <dbReference type="ChEBI" id="CHEBI:58349"/>
        <dbReference type="EC" id="1.8.1.9"/>
    </reaction>
</comment>
<feature type="domain" description="FAD/NAD(P)-binding" evidence="4">
    <location>
        <begin position="6"/>
        <end position="295"/>
    </location>
</feature>
<evidence type="ECO:0000256" key="1">
    <source>
        <dbReference type="ARBA" id="ARBA00022630"/>
    </source>
</evidence>
<dbReference type="Gene3D" id="3.50.50.60">
    <property type="entry name" value="FAD/NAD(P)-binding domain"/>
    <property type="match status" value="2"/>
</dbReference>
<dbReference type="PRINTS" id="PR00368">
    <property type="entry name" value="FADPNR"/>
</dbReference>
<dbReference type="InterPro" id="IPR050097">
    <property type="entry name" value="Ferredoxin-NADP_redctase_2"/>
</dbReference>
<name>A0ABT2GH29_9MICO</name>
<dbReference type="InterPro" id="IPR036188">
    <property type="entry name" value="FAD/NAD-bd_sf"/>
</dbReference>
<dbReference type="PRINTS" id="PR00469">
    <property type="entry name" value="PNDRDTASEII"/>
</dbReference>
<keyword evidence="1" id="KW-0285">Flavoprotein</keyword>
<protein>
    <submittedName>
        <fullName evidence="5">NAD(P)/FAD-dependent oxidoreductase</fullName>
    </submittedName>
</protein>
<evidence type="ECO:0000313" key="6">
    <source>
        <dbReference type="Proteomes" id="UP001165580"/>
    </source>
</evidence>
<dbReference type="Proteomes" id="UP001165580">
    <property type="component" value="Unassembled WGS sequence"/>
</dbReference>
<evidence type="ECO:0000313" key="5">
    <source>
        <dbReference type="EMBL" id="MCS5715525.1"/>
    </source>
</evidence>
<organism evidence="5 6">
    <name type="scientific">Herbiconiux gentiana</name>
    <dbReference type="NCBI Taxonomy" id="2970912"/>
    <lineage>
        <taxon>Bacteria</taxon>
        <taxon>Bacillati</taxon>
        <taxon>Actinomycetota</taxon>
        <taxon>Actinomycetes</taxon>
        <taxon>Micrococcales</taxon>
        <taxon>Microbacteriaceae</taxon>
        <taxon>Herbiconiux</taxon>
    </lineage>
</organism>
<dbReference type="PANTHER" id="PTHR48105">
    <property type="entry name" value="THIOREDOXIN REDUCTASE 1-RELATED-RELATED"/>
    <property type="match status" value="1"/>
</dbReference>
<dbReference type="SUPFAM" id="SSF51905">
    <property type="entry name" value="FAD/NAD(P)-binding domain"/>
    <property type="match status" value="1"/>
</dbReference>
<keyword evidence="2" id="KW-0560">Oxidoreductase</keyword>